<dbReference type="InterPro" id="IPR057096">
    <property type="entry name" value="KRIT1_FRMD8_FERM_C"/>
</dbReference>
<feature type="repeat" description="ANK" evidence="1">
    <location>
        <begin position="346"/>
        <end position="369"/>
    </location>
</feature>
<name>A0AAD9ULL5_RIDPI</name>
<dbReference type="Gene3D" id="2.30.29.30">
    <property type="entry name" value="Pleckstrin-homology domain (PH domain)/Phosphotyrosine-binding domain (PTB)"/>
    <property type="match status" value="1"/>
</dbReference>
<evidence type="ECO:0000256" key="1">
    <source>
        <dbReference type="PROSITE-ProRule" id="PRU00023"/>
    </source>
</evidence>
<dbReference type="GO" id="GO:0005886">
    <property type="term" value="C:plasma membrane"/>
    <property type="evidence" value="ECO:0007669"/>
    <property type="project" value="TreeGrafter"/>
</dbReference>
<dbReference type="SMART" id="SM00295">
    <property type="entry name" value="B41"/>
    <property type="match status" value="1"/>
</dbReference>
<dbReference type="Gene3D" id="3.10.20.90">
    <property type="entry name" value="Phosphatidylinositol 3-kinase Catalytic Subunit, Chain A, domain 1"/>
    <property type="match status" value="1"/>
</dbReference>
<dbReference type="SUPFAM" id="SSF47031">
    <property type="entry name" value="Second domain of FERM"/>
    <property type="match status" value="1"/>
</dbReference>
<dbReference type="Gene3D" id="1.20.80.10">
    <property type="match status" value="1"/>
</dbReference>
<dbReference type="SUPFAM" id="SSF48403">
    <property type="entry name" value="Ankyrin repeat"/>
    <property type="match status" value="1"/>
</dbReference>
<sequence length="737" mass="82842">MEAVIAVLRPKYFGSVSRDFDPKAYDLLLIDGNLPSSENAGANKQFPKTTISFELEPADALFTYLYNLTGAELGGLKGKRAVFVPPSRNEASSSSVKGTLYCVPVDNREKLNAHIVNKLPSAPGFYSLDLVLSAFNSDSSDEITESTQGLINRLVSWLQLKENVPGAIDLLFSVCAEERLKRSITNPAYFSSSQSALSSGAMGEVYSNSIANEALAKMVAIEKCDITIKNPIFESDMSYKNKVDKYAVNQYWGMGRPDYTKIKVQPCFETQANGNSIWTEEFPLHKCAYEGNARGTRDLIRTGYSVRKKDKDSWAPIHYAAWYGHLEVISVLLNDGGCSPNLTNNNGSTPLHIAARNGRVYVIELLLNHPEIDVSALDHMNHTALELCGNVDKPDWKAAARLLKNASTRPSPKIQVCLMDGTFRMLDLVSGANTTVQQLHQQMLQELKLPDSCSHIFSLWICSPSLQLQLKSDHKPIEHLNDWKRKIVVMYTDKDPSHEDPNLVWRRDAIISIAEDKEVRHPVAIRFLFHEAYYNCIESMYPCSDQDVMHLAAILMQLYQGDFDQRKAKNYLNSEHALTQLVPVAKLRNKSINWANKILEHYKTYTQKMVNRDKSPTGLHLHYLTVCWNLTVYGSAFFSGYVQVKPPNNFAPVHILVNDIGIHIISYDTKMMLQSISYTDIEWSYKTGNPMYPIFEIRLKGHSKGAMSIVSKQAGLINHLTGRLSQLSNEPFHSSVT</sequence>
<dbReference type="Pfam" id="PF00373">
    <property type="entry name" value="FERM_M"/>
    <property type="match status" value="1"/>
</dbReference>
<dbReference type="InterPro" id="IPR036770">
    <property type="entry name" value="Ankyrin_rpt-contain_sf"/>
</dbReference>
<dbReference type="Proteomes" id="UP001209878">
    <property type="component" value="Unassembled WGS sequence"/>
</dbReference>
<dbReference type="InterPro" id="IPR051594">
    <property type="entry name" value="KRIT1/FRMD8"/>
</dbReference>
<dbReference type="InterPro" id="IPR032022">
    <property type="entry name" value="NUDIX"/>
</dbReference>
<dbReference type="AlphaFoldDB" id="A0AAD9ULL5"/>
<organism evidence="3 4">
    <name type="scientific">Ridgeia piscesae</name>
    <name type="common">Tubeworm</name>
    <dbReference type="NCBI Taxonomy" id="27915"/>
    <lineage>
        <taxon>Eukaryota</taxon>
        <taxon>Metazoa</taxon>
        <taxon>Spiralia</taxon>
        <taxon>Lophotrochozoa</taxon>
        <taxon>Annelida</taxon>
        <taxon>Polychaeta</taxon>
        <taxon>Sedentaria</taxon>
        <taxon>Canalipalpata</taxon>
        <taxon>Sabellida</taxon>
        <taxon>Siboglinidae</taxon>
        <taxon>Ridgeia</taxon>
    </lineage>
</organism>
<dbReference type="InterPro" id="IPR043058">
    <property type="entry name" value="NUDIX_sf"/>
</dbReference>
<dbReference type="PANTHER" id="PTHR13283">
    <property type="entry name" value="KREV INTERACTION TRAPPED 1-RELATED"/>
    <property type="match status" value="1"/>
</dbReference>
<dbReference type="Pfam" id="PF24522">
    <property type="entry name" value="KRIT1_FRMD8_FERM_C"/>
    <property type="match status" value="1"/>
</dbReference>
<comment type="caution">
    <text evidence="3">The sequence shown here is derived from an EMBL/GenBank/DDBJ whole genome shotgun (WGS) entry which is preliminary data.</text>
</comment>
<feature type="repeat" description="ANK" evidence="1">
    <location>
        <begin position="312"/>
        <end position="336"/>
    </location>
</feature>
<dbReference type="InterPro" id="IPR019748">
    <property type="entry name" value="FERM_central"/>
</dbReference>
<dbReference type="PROSITE" id="PS50057">
    <property type="entry name" value="FERM_3"/>
    <property type="match status" value="1"/>
</dbReference>
<evidence type="ECO:0000313" key="3">
    <source>
        <dbReference type="EMBL" id="KAK2194018.1"/>
    </source>
</evidence>
<dbReference type="InterPro" id="IPR002110">
    <property type="entry name" value="Ankyrin_rpt"/>
</dbReference>
<keyword evidence="1" id="KW-0040">ANK repeat</keyword>
<reference evidence="3" key="1">
    <citation type="journal article" date="2023" name="Mol. Biol. Evol.">
        <title>Third-Generation Sequencing Reveals the Adaptive Role of the Epigenome in Three Deep-Sea Polychaetes.</title>
        <authorList>
            <person name="Perez M."/>
            <person name="Aroh O."/>
            <person name="Sun Y."/>
            <person name="Lan Y."/>
            <person name="Juniper S.K."/>
            <person name="Young C.R."/>
            <person name="Angers B."/>
            <person name="Qian P.Y."/>
        </authorList>
    </citation>
    <scope>NUCLEOTIDE SEQUENCE</scope>
    <source>
        <strain evidence="3">R07B-5</strain>
    </source>
</reference>
<feature type="domain" description="FERM" evidence="2">
    <location>
        <begin position="412"/>
        <end position="737"/>
    </location>
</feature>
<dbReference type="Pfam" id="PF12796">
    <property type="entry name" value="Ank_2"/>
    <property type="match status" value="1"/>
</dbReference>
<dbReference type="InterPro" id="IPR019749">
    <property type="entry name" value="Band_41_domain"/>
</dbReference>
<dbReference type="Gene3D" id="3.30.70.2240">
    <property type="entry name" value="KRIT, N-terminal Nudix domain, NPxY motif-rich region"/>
    <property type="match status" value="1"/>
</dbReference>
<dbReference type="Gene3D" id="1.25.40.20">
    <property type="entry name" value="Ankyrin repeat-containing domain"/>
    <property type="match status" value="2"/>
</dbReference>
<proteinExistence type="predicted"/>
<dbReference type="PANTHER" id="PTHR13283:SF11">
    <property type="entry name" value="KREV INTERACTION TRAPPED PROTEIN 1"/>
    <property type="match status" value="1"/>
</dbReference>
<dbReference type="PROSITE" id="PS50297">
    <property type="entry name" value="ANK_REP_REGION"/>
    <property type="match status" value="2"/>
</dbReference>
<dbReference type="InterPro" id="IPR000299">
    <property type="entry name" value="FERM_domain"/>
</dbReference>
<dbReference type="GO" id="GO:2000114">
    <property type="term" value="P:regulation of establishment of cell polarity"/>
    <property type="evidence" value="ECO:0007669"/>
    <property type="project" value="TreeGrafter"/>
</dbReference>
<dbReference type="InterPro" id="IPR011993">
    <property type="entry name" value="PH-like_dom_sf"/>
</dbReference>
<dbReference type="GO" id="GO:0045454">
    <property type="term" value="P:cell redox homeostasis"/>
    <property type="evidence" value="ECO:0007669"/>
    <property type="project" value="TreeGrafter"/>
</dbReference>
<gene>
    <name evidence="3" type="ORF">NP493_3g04010</name>
</gene>
<dbReference type="EMBL" id="JAODUO010000003">
    <property type="protein sequence ID" value="KAK2194018.1"/>
    <property type="molecule type" value="Genomic_DNA"/>
</dbReference>
<dbReference type="InterPro" id="IPR035963">
    <property type="entry name" value="FERM_2"/>
</dbReference>
<evidence type="ECO:0000259" key="2">
    <source>
        <dbReference type="PROSITE" id="PS50057"/>
    </source>
</evidence>
<dbReference type="PROSITE" id="PS50088">
    <property type="entry name" value="ANK_REPEAT"/>
    <property type="match status" value="2"/>
</dbReference>
<accession>A0AAD9ULL5</accession>
<dbReference type="InterPro" id="IPR014352">
    <property type="entry name" value="FERM/acyl-CoA-bd_prot_sf"/>
</dbReference>
<keyword evidence="4" id="KW-1185">Reference proteome</keyword>
<dbReference type="Pfam" id="PF16705">
    <property type="entry name" value="NUDIX_5"/>
    <property type="match status" value="1"/>
</dbReference>
<dbReference type="SMART" id="SM00248">
    <property type="entry name" value="ANK"/>
    <property type="match status" value="2"/>
</dbReference>
<dbReference type="CDD" id="cd14473">
    <property type="entry name" value="FERM_B-lobe"/>
    <property type="match status" value="1"/>
</dbReference>
<protein>
    <recommendedName>
        <fullName evidence="2">FERM domain-containing protein</fullName>
    </recommendedName>
</protein>
<evidence type="ECO:0000313" key="4">
    <source>
        <dbReference type="Proteomes" id="UP001209878"/>
    </source>
</evidence>